<keyword evidence="3" id="KW-1185">Reference proteome</keyword>
<evidence type="ECO:0000313" key="2">
    <source>
        <dbReference type="EMBL" id="CAL1697127.1"/>
    </source>
</evidence>
<feature type="signal peptide" evidence="1">
    <location>
        <begin position="1"/>
        <end position="23"/>
    </location>
</feature>
<dbReference type="Proteomes" id="UP001497453">
    <property type="component" value="Chromosome 1"/>
</dbReference>
<name>A0ABP1CN49_9APHY</name>
<gene>
    <name evidence="2" type="ORF">GFSPODELE1_LOCUS1498</name>
</gene>
<evidence type="ECO:0000256" key="1">
    <source>
        <dbReference type="SAM" id="SignalP"/>
    </source>
</evidence>
<feature type="chain" id="PRO_5045785357" description="Secreted protein" evidence="1">
    <location>
        <begin position="24"/>
        <end position="92"/>
    </location>
</feature>
<evidence type="ECO:0008006" key="4">
    <source>
        <dbReference type="Google" id="ProtNLM"/>
    </source>
</evidence>
<dbReference type="EMBL" id="OZ037944">
    <property type="protein sequence ID" value="CAL1697127.1"/>
    <property type="molecule type" value="Genomic_DNA"/>
</dbReference>
<protein>
    <recommendedName>
        <fullName evidence="4">Secreted protein</fullName>
    </recommendedName>
</protein>
<evidence type="ECO:0000313" key="3">
    <source>
        <dbReference type="Proteomes" id="UP001497453"/>
    </source>
</evidence>
<proteinExistence type="predicted"/>
<sequence length="92" mass="11022">MRALLMFWYLGHLQTFYQSGCRGYTWPHPARFMHEKFMSLSPYPSHYTRRTRMKNFWTVTQHVLLPFSENKFSHVPASILSPLTTCFSFGQR</sequence>
<reference evidence="3" key="1">
    <citation type="submission" date="2024-04" db="EMBL/GenBank/DDBJ databases">
        <authorList>
            <person name="Shaw F."/>
            <person name="Minotto A."/>
        </authorList>
    </citation>
    <scope>NUCLEOTIDE SEQUENCE [LARGE SCALE GENOMIC DNA]</scope>
</reference>
<accession>A0ABP1CN49</accession>
<organism evidence="2 3">
    <name type="scientific">Somion occarium</name>
    <dbReference type="NCBI Taxonomy" id="3059160"/>
    <lineage>
        <taxon>Eukaryota</taxon>
        <taxon>Fungi</taxon>
        <taxon>Dikarya</taxon>
        <taxon>Basidiomycota</taxon>
        <taxon>Agaricomycotina</taxon>
        <taxon>Agaricomycetes</taxon>
        <taxon>Polyporales</taxon>
        <taxon>Cerrenaceae</taxon>
        <taxon>Somion</taxon>
    </lineage>
</organism>
<keyword evidence="1" id="KW-0732">Signal</keyword>